<dbReference type="Gene3D" id="3.30.530.20">
    <property type="match status" value="1"/>
</dbReference>
<dbReference type="CDD" id="cd07813">
    <property type="entry name" value="COQ10p_like"/>
    <property type="match status" value="1"/>
</dbReference>
<keyword evidence="6" id="KW-1185">Reference proteome</keyword>
<dbReference type="InterPro" id="IPR005031">
    <property type="entry name" value="COQ10_START"/>
</dbReference>
<comment type="subunit">
    <text evidence="2">Interacts with coenzyme Q.</text>
</comment>
<dbReference type="InterPro" id="IPR044996">
    <property type="entry name" value="COQ10-like"/>
</dbReference>
<dbReference type="GO" id="GO:0045333">
    <property type="term" value="P:cellular respiration"/>
    <property type="evidence" value="ECO:0007669"/>
    <property type="project" value="InterPro"/>
</dbReference>
<accession>A0A8T3DKA0</accession>
<reference evidence="5" key="1">
    <citation type="submission" date="2021-01" db="EMBL/GenBank/DDBJ databases">
        <authorList>
            <person name="Zahm M."/>
            <person name="Roques C."/>
            <person name="Cabau C."/>
            <person name="Klopp C."/>
            <person name="Donnadieu C."/>
            <person name="Jouanno E."/>
            <person name="Lampietro C."/>
            <person name="Louis A."/>
            <person name="Herpin A."/>
            <person name="Echchiki A."/>
            <person name="Berthelot C."/>
            <person name="Parey E."/>
            <person name="Roest-Crollius H."/>
            <person name="Braasch I."/>
            <person name="Postlethwait J."/>
            <person name="Bobe J."/>
            <person name="Montfort J."/>
            <person name="Bouchez O."/>
            <person name="Begum T."/>
            <person name="Mejri S."/>
            <person name="Adams A."/>
            <person name="Chen W.-J."/>
            <person name="Guiguen Y."/>
        </authorList>
    </citation>
    <scope>NUCLEOTIDE SEQUENCE</scope>
    <source>
        <tissue evidence="5">Blood</tissue>
    </source>
</reference>
<sequence>MTSKKATLLMRALIEITELNSFKLVKGNSSKNIRHMSSCGILTSRNASVLSSSAYATPVCTPSCSFISLAAPLTTHRIEYSESRNIRYSQEQMYNLVASVDKYHQFVPWCKKSRVLKGRNGVMKAQLEIGFPPIVERYTSDVTVVPNHQVRAVCTDGSLFSHLETVWRFGPGEQNADSCNVEFYVSFEFKSLLHTQLASVFFDEVIKQMVNAFEKRASTLYGPHAAVQEEQLTRSAV</sequence>
<dbReference type="GO" id="GO:0048039">
    <property type="term" value="F:ubiquinone binding"/>
    <property type="evidence" value="ECO:0007669"/>
    <property type="project" value="InterPro"/>
</dbReference>
<dbReference type="PANTHER" id="PTHR12901">
    <property type="entry name" value="SPERM PROTEIN HOMOLOG"/>
    <property type="match status" value="1"/>
</dbReference>
<evidence type="ECO:0000313" key="5">
    <source>
        <dbReference type="EMBL" id="KAI1896480.1"/>
    </source>
</evidence>
<dbReference type="InterPro" id="IPR023393">
    <property type="entry name" value="START-like_dom_sf"/>
</dbReference>
<evidence type="ECO:0000256" key="2">
    <source>
        <dbReference type="ARBA" id="ARBA00011814"/>
    </source>
</evidence>
<dbReference type="OrthoDB" id="292693at2759"/>
<proteinExistence type="inferred from homology"/>
<gene>
    <name evidence="5" type="ORF">AGOR_G00095220</name>
</gene>
<evidence type="ECO:0000313" key="6">
    <source>
        <dbReference type="Proteomes" id="UP000829720"/>
    </source>
</evidence>
<evidence type="ECO:0000256" key="1">
    <source>
        <dbReference type="ARBA" id="ARBA00006885"/>
    </source>
</evidence>
<organism evidence="5 6">
    <name type="scientific">Albula goreensis</name>
    <dbReference type="NCBI Taxonomy" id="1534307"/>
    <lineage>
        <taxon>Eukaryota</taxon>
        <taxon>Metazoa</taxon>
        <taxon>Chordata</taxon>
        <taxon>Craniata</taxon>
        <taxon>Vertebrata</taxon>
        <taxon>Euteleostomi</taxon>
        <taxon>Actinopterygii</taxon>
        <taxon>Neopterygii</taxon>
        <taxon>Teleostei</taxon>
        <taxon>Albuliformes</taxon>
        <taxon>Albulidae</taxon>
        <taxon>Albula</taxon>
    </lineage>
</organism>
<evidence type="ECO:0000256" key="3">
    <source>
        <dbReference type="ARBA" id="ARBA00024947"/>
    </source>
</evidence>
<dbReference type="GO" id="GO:0005739">
    <property type="term" value="C:mitochondrion"/>
    <property type="evidence" value="ECO:0007669"/>
    <property type="project" value="TreeGrafter"/>
</dbReference>
<comment type="similarity">
    <text evidence="1">Belongs to the COQ10 family.</text>
</comment>
<comment type="caution">
    <text evidence="5">The sequence shown here is derived from an EMBL/GenBank/DDBJ whole genome shotgun (WGS) entry which is preliminary data.</text>
</comment>
<dbReference type="EMBL" id="JAERUA010000008">
    <property type="protein sequence ID" value="KAI1896480.1"/>
    <property type="molecule type" value="Genomic_DNA"/>
</dbReference>
<protein>
    <recommendedName>
        <fullName evidence="4">Coenzyme Q-binding protein COQ10 START domain-containing protein</fullName>
    </recommendedName>
</protein>
<dbReference type="PANTHER" id="PTHR12901:SF14">
    <property type="entry name" value="COENZYME Q-BINDING PROTEIN COQ10 HOMOLOG, MITOCHONDRIAL"/>
    <property type="match status" value="1"/>
</dbReference>
<feature type="domain" description="Coenzyme Q-binding protein COQ10 START" evidence="4">
    <location>
        <begin position="86"/>
        <end position="214"/>
    </location>
</feature>
<dbReference type="AlphaFoldDB" id="A0A8T3DKA0"/>
<comment type="function">
    <text evidence="3">Required for the function of coenzyme Q in the respiratory chain. May serve as a chaperone or may be involved in the transport of Q6 from its site of synthesis to the catalytic sites of the respiratory complexes.</text>
</comment>
<name>A0A8T3DKA0_9TELE</name>
<dbReference type="Proteomes" id="UP000829720">
    <property type="component" value="Unassembled WGS sequence"/>
</dbReference>
<dbReference type="SUPFAM" id="SSF55961">
    <property type="entry name" value="Bet v1-like"/>
    <property type="match status" value="1"/>
</dbReference>
<dbReference type="Pfam" id="PF03364">
    <property type="entry name" value="Polyketide_cyc"/>
    <property type="match status" value="1"/>
</dbReference>
<evidence type="ECO:0000259" key="4">
    <source>
        <dbReference type="Pfam" id="PF03364"/>
    </source>
</evidence>